<evidence type="ECO:0000256" key="1">
    <source>
        <dbReference type="ARBA" id="ARBA00001971"/>
    </source>
</evidence>
<evidence type="ECO:0000256" key="11">
    <source>
        <dbReference type="ARBA" id="ARBA00023033"/>
    </source>
</evidence>
<dbReference type="PRINTS" id="PR01684">
    <property type="entry name" value="EP450ICYP2A"/>
</dbReference>
<evidence type="ECO:0000313" key="14">
    <source>
        <dbReference type="EMBL" id="KAG9471038.1"/>
    </source>
</evidence>
<feature type="binding site" description="axial binding residue" evidence="13">
    <location>
        <position position="432"/>
    </location>
    <ligand>
        <name>heme</name>
        <dbReference type="ChEBI" id="CHEBI:30413"/>
    </ligand>
    <ligandPart>
        <name>Fe</name>
        <dbReference type="ChEBI" id="CHEBI:18248"/>
    </ligandPart>
</feature>
<keyword evidence="12" id="KW-0472">Membrane</keyword>
<dbReference type="GO" id="GO:0005789">
    <property type="term" value="C:endoplasmic reticulum membrane"/>
    <property type="evidence" value="ECO:0007669"/>
    <property type="project" value="UniProtKB-SubCell"/>
</dbReference>
<dbReference type="GO" id="GO:0005506">
    <property type="term" value="F:iron ion binding"/>
    <property type="evidence" value="ECO:0007669"/>
    <property type="project" value="InterPro"/>
</dbReference>
<dbReference type="GO" id="GO:0016712">
    <property type="term" value="F:oxidoreductase activity, acting on paired donors, with incorporation or reduction of molecular oxygen, reduced flavin or flavoprotein as one donor, and incorporation of one atom of oxygen"/>
    <property type="evidence" value="ECO:0007669"/>
    <property type="project" value="InterPro"/>
</dbReference>
<keyword evidence="5 13" id="KW-0349">Heme</keyword>
<dbReference type="CDD" id="cd11026">
    <property type="entry name" value="CYP2"/>
    <property type="match status" value="1"/>
</dbReference>
<proteinExistence type="inferred from homology"/>
<dbReference type="PANTHER" id="PTHR24300:SF386">
    <property type="entry name" value="CYTOCHROME P450"/>
    <property type="match status" value="1"/>
</dbReference>
<evidence type="ECO:0000256" key="6">
    <source>
        <dbReference type="ARBA" id="ARBA00022723"/>
    </source>
</evidence>
<comment type="similarity">
    <text evidence="4">Belongs to the cytochrome P450 family.</text>
</comment>
<evidence type="ECO:0000256" key="12">
    <source>
        <dbReference type="ARBA" id="ARBA00023136"/>
    </source>
</evidence>
<keyword evidence="8" id="KW-0492">Microsome</keyword>
<evidence type="ECO:0000256" key="13">
    <source>
        <dbReference type="PIRSR" id="PIRSR602401-1"/>
    </source>
</evidence>
<evidence type="ECO:0000256" key="8">
    <source>
        <dbReference type="ARBA" id="ARBA00022848"/>
    </source>
</evidence>
<keyword evidence="15" id="KW-1185">Reference proteome</keyword>
<keyword evidence="11" id="KW-0503">Monooxygenase</keyword>
<evidence type="ECO:0000256" key="2">
    <source>
        <dbReference type="ARBA" id="ARBA00004174"/>
    </source>
</evidence>
<dbReference type="Proteomes" id="UP000770717">
    <property type="component" value="Unassembled WGS sequence"/>
</dbReference>
<keyword evidence="7" id="KW-0256">Endoplasmic reticulum</keyword>
<gene>
    <name evidence="14" type="ORF">GDO78_016096</name>
</gene>
<dbReference type="GO" id="GO:0008392">
    <property type="term" value="F:arachidonate epoxygenase activity"/>
    <property type="evidence" value="ECO:0007669"/>
    <property type="project" value="TreeGrafter"/>
</dbReference>
<dbReference type="InterPro" id="IPR001128">
    <property type="entry name" value="Cyt_P450"/>
</dbReference>
<dbReference type="GO" id="GO:0019373">
    <property type="term" value="P:epoxygenase P450 pathway"/>
    <property type="evidence" value="ECO:0007669"/>
    <property type="project" value="TreeGrafter"/>
</dbReference>
<dbReference type="PANTHER" id="PTHR24300">
    <property type="entry name" value="CYTOCHROME P450 508A4-RELATED"/>
    <property type="match status" value="1"/>
</dbReference>
<dbReference type="InterPro" id="IPR002401">
    <property type="entry name" value="Cyt_P450_E_grp-I"/>
</dbReference>
<reference evidence="14" key="1">
    <citation type="thesis" date="2020" institute="ProQuest LLC" country="789 East Eisenhower Parkway, Ann Arbor, MI, USA">
        <title>Comparative Genomics and Chromosome Evolution.</title>
        <authorList>
            <person name="Mudd A.B."/>
        </authorList>
    </citation>
    <scope>NUCLEOTIDE SEQUENCE</scope>
    <source>
        <strain evidence="14">HN-11 Male</strain>
        <tissue evidence="14">Kidney and liver</tissue>
    </source>
</reference>
<evidence type="ECO:0000256" key="10">
    <source>
        <dbReference type="ARBA" id="ARBA00023004"/>
    </source>
</evidence>
<comment type="caution">
    <text evidence="14">The sequence shown here is derived from an EMBL/GenBank/DDBJ whole genome shotgun (WGS) entry which is preliminary data.</text>
</comment>
<dbReference type="InterPro" id="IPR050182">
    <property type="entry name" value="Cytochrome_P450_fam2"/>
</dbReference>
<dbReference type="FunFam" id="1.10.630.10:FF:000238">
    <property type="entry name" value="Cytochrome P450 2A6"/>
    <property type="match status" value="1"/>
</dbReference>
<evidence type="ECO:0000256" key="9">
    <source>
        <dbReference type="ARBA" id="ARBA00023002"/>
    </source>
</evidence>
<keyword evidence="10 13" id="KW-0408">Iron</keyword>
<dbReference type="PRINTS" id="PR00385">
    <property type="entry name" value="P450"/>
</dbReference>
<sequence length="487" mass="55846">MLLGSAYTFITEMLLGLKSLQGGGDLPPGPTPLPLLGNTLDIGGDIVNSLLKLREKYGDVFTVYLGSRPVVVVTGYKNVKEIYLDKSEDFLQRGAMPIWHDFYENYGVVFTNNMERWRELRRFSISTLRDFGLGKSSTEERIQEETLYLVEKLRKSKESFFDPRQTLSRALCNIIFSIMFGNRREYEDKDIATVLTGIYESFLIASSPWGQIYEMLPGVMKFIPGKHQEFFKSMNKLHQFVREKVKINEMTLDPNNPRDYVDAFLIKIEKDKMNPSSEFNMKNLLASTLQVFFAGVETMSTTITYFLLLLLKYPDVLEKLHKEIDQVIGRNRSPTLQDRNLMPYTEAVIHEMQRFIDLLPLGVPRKTVNEVKLKGYTLPKGIDVFPMLTTVLKDPTCFKNPKEFNPENFLNKKGEFQKNDAFMPLGAGKRICLGEALVRMEVFLFLVTIVQNFDLKSPVPLEELDITPIVSGLGSFPKPYKMALIPR</sequence>
<evidence type="ECO:0000313" key="15">
    <source>
        <dbReference type="Proteomes" id="UP000770717"/>
    </source>
</evidence>
<dbReference type="OrthoDB" id="3934656at2759"/>
<organism evidence="14 15">
    <name type="scientific">Eleutherodactylus coqui</name>
    <name type="common">Puerto Rican coqui</name>
    <dbReference type="NCBI Taxonomy" id="57060"/>
    <lineage>
        <taxon>Eukaryota</taxon>
        <taxon>Metazoa</taxon>
        <taxon>Chordata</taxon>
        <taxon>Craniata</taxon>
        <taxon>Vertebrata</taxon>
        <taxon>Euteleostomi</taxon>
        <taxon>Amphibia</taxon>
        <taxon>Batrachia</taxon>
        <taxon>Anura</taxon>
        <taxon>Neobatrachia</taxon>
        <taxon>Hyloidea</taxon>
        <taxon>Eleutherodactylidae</taxon>
        <taxon>Eleutherodactylinae</taxon>
        <taxon>Eleutherodactylus</taxon>
        <taxon>Eleutherodactylus</taxon>
    </lineage>
</organism>
<comment type="cofactor">
    <cofactor evidence="1 13">
        <name>heme</name>
        <dbReference type="ChEBI" id="CHEBI:30413"/>
    </cofactor>
</comment>
<accession>A0A8J6EKI2</accession>
<dbReference type="PRINTS" id="PR00463">
    <property type="entry name" value="EP450I"/>
</dbReference>
<dbReference type="AlphaFoldDB" id="A0A8J6EKI2"/>
<dbReference type="EMBL" id="WNTK01000193">
    <property type="protein sequence ID" value="KAG9471038.1"/>
    <property type="molecule type" value="Genomic_DNA"/>
</dbReference>
<dbReference type="GO" id="GO:0020037">
    <property type="term" value="F:heme binding"/>
    <property type="evidence" value="ECO:0007669"/>
    <property type="project" value="InterPro"/>
</dbReference>
<evidence type="ECO:0000256" key="7">
    <source>
        <dbReference type="ARBA" id="ARBA00022824"/>
    </source>
</evidence>
<dbReference type="GO" id="GO:0006805">
    <property type="term" value="P:xenobiotic metabolic process"/>
    <property type="evidence" value="ECO:0007669"/>
    <property type="project" value="TreeGrafter"/>
</dbReference>
<dbReference type="Pfam" id="PF00067">
    <property type="entry name" value="p450"/>
    <property type="match status" value="1"/>
</dbReference>
<protein>
    <submittedName>
        <fullName evidence="14">Uncharacterized protein</fullName>
    </submittedName>
</protein>
<name>A0A8J6EKI2_ELECQ</name>
<keyword evidence="9" id="KW-0560">Oxidoreductase</keyword>
<dbReference type="SUPFAM" id="SSF48264">
    <property type="entry name" value="Cytochrome P450"/>
    <property type="match status" value="1"/>
</dbReference>
<evidence type="ECO:0000256" key="5">
    <source>
        <dbReference type="ARBA" id="ARBA00022617"/>
    </source>
</evidence>
<dbReference type="InterPro" id="IPR036396">
    <property type="entry name" value="Cyt_P450_sf"/>
</dbReference>
<evidence type="ECO:0000256" key="4">
    <source>
        <dbReference type="ARBA" id="ARBA00010617"/>
    </source>
</evidence>
<evidence type="ECO:0000256" key="3">
    <source>
        <dbReference type="ARBA" id="ARBA00004406"/>
    </source>
</evidence>
<dbReference type="Gene3D" id="1.10.630.10">
    <property type="entry name" value="Cytochrome P450"/>
    <property type="match status" value="1"/>
</dbReference>
<comment type="subcellular location">
    <subcellularLocation>
        <location evidence="3">Endoplasmic reticulum membrane</location>
        <topology evidence="3">Peripheral membrane protein</topology>
    </subcellularLocation>
    <subcellularLocation>
        <location evidence="2">Microsome membrane</location>
        <topology evidence="2">Peripheral membrane protein</topology>
    </subcellularLocation>
</comment>
<keyword evidence="6 13" id="KW-0479">Metal-binding</keyword>
<dbReference type="InterPro" id="IPR008067">
    <property type="entry name" value="Cyt_P450_E_grp-I_CYP2A-like"/>
</dbReference>